<dbReference type="InterPro" id="IPR000182">
    <property type="entry name" value="GNAT_dom"/>
</dbReference>
<dbReference type="EMBL" id="JBHLUD010000001">
    <property type="protein sequence ID" value="MFC0540003.1"/>
    <property type="molecule type" value="Genomic_DNA"/>
</dbReference>
<dbReference type="RefSeq" id="WP_273938775.1">
    <property type="nucleotide sequence ID" value="NZ_CP097263.1"/>
</dbReference>
<feature type="domain" description="N-acetyltransferase" evidence="1">
    <location>
        <begin position="15"/>
        <end position="175"/>
    </location>
</feature>
<organism evidence="2 3">
    <name type="scientific">Kutzneria chonburiensis</name>
    <dbReference type="NCBI Taxonomy" id="1483604"/>
    <lineage>
        <taxon>Bacteria</taxon>
        <taxon>Bacillati</taxon>
        <taxon>Actinomycetota</taxon>
        <taxon>Actinomycetes</taxon>
        <taxon>Pseudonocardiales</taxon>
        <taxon>Pseudonocardiaceae</taxon>
        <taxon>Kutzneria</taxon>
    </lineage>
</organism>
<dbReference type="PROSITE" id="PS51186">
    <property type="entry name" value="GNAT"/>
    <property type="match status" value="1"/>
</dbReference>
<evidence type="ECO:0000313" key="2">
    <source>
        <dbReference type="EMBL" id="MFC0540003.1"/>
    </source>
</evidence>
<dbReference type="Gene3D" id="3.40.630.30">
    <property type="match status" value="1"/>
</dbReference>
<dbReference type="InterPro" id="IPR016181">
    <property type="entry name" value="Acyl_CoA_acyltransferase"/>
</dbReference>
<dbReference type="GO" id="GO:0016746">
    <property type="term" value="F:acyltransferase activity"/>
    <property type="evidence" value="ECO:0007669"/>
    <property type="project" value="UniProtKB-KW"/>
</dbReference>
<comment type="caution">
    <text evidence="2">The sequence shown here is derived from an EMBL/GenBank/DDBJ whole genome shotgun (WGS) entry which is preliminary data.</text>
</comment>
<evidence type="ECO:0000259" key="1">
    <source>
        <dbReference type="PROSITE" id="PS51186"/>
    </source>
</evidence>
<gene>
    <name evidence="2" type="ORF">ACFFH7_00850</name>
</gene>
<keyword evidence="2" id="KW-0012">Acyltransferase</keyword>
<protein>
    <submittedName>
        <fullName evidence="2">GNAT family N-acetyltransferase</fullName>
        <ecNumber evidence="2">2.3.-.-</ecNumber>
    </submittedName>
</protein>
<dbReference type="EC" id="2.3.-.-" evidence="2"/>
<dbReference type="InterPro" id="IPR051531">
    <property type="entry name" value="N-acetyltransferase"/>
</dbReference>
<dbReference type="PANTHER" id="PTHR43792">
    <property type="entry name" value="GNAT FAMILY, PUTATIVE (AFU_ORTHOLOGUE AFUA_3G00765)-RELATED-RELATED"/>
    <property type="match status" value="1"/>
</dbReference>
<accession>A0ABV6MI86</accession>
<evidence type="ECO:0000313" key="3">
    <source>
        <dbReference type="Proteomes" id="UP001589810"/>
    </source>
</evidence>
<dbReference type="SUPFAM" id="SSF55729">
    <property type="entry name" value="Acyl-CoA N-acyltransferases (Nat)"/>
    <property type="match status" value="1"/>
</dbReference>
<dbReference type="Proteomes" id="UP001589810">
    <property type="component" value="Unassembled WGS sequence"/>
</dbReference>
<sequence length="184" mass="20356">MSQSLSAERVEAERIVLRKTIEADRERLIELRTDPEVGAYIGGHQDRAAVERRIAEVGMIKLGDVPGLFIIADRDTDLFLGTMQLMPRAADRPGHLSEAGEELEIGYLLHRSAWGAGYAFEAATAILRAGAAELPDQPVILVTQSANTRSRRLADRLGFRFVRTFHAYDAEQTLSAADLHSFKP</sequence>
<name>A0ABV6MI86_9PSEU</name>
<keyword evidence="3" id="KW-1185">Reference proteome</keyword>
<dbReference type="Pfam" id="PF13302">
    <property type="entry name" value="Acetyltransf_3"/>
    <property type="match status" value="1"/>
</dbReference>
<dbReference type="PANTHER" id="PTHR43792:SF1">
    <property type="entry name" value="N-ACETYLTRANSFERASE DOMAIN-CONTAINING PROTEIN"/>
    <property type="match status" value="1"/>
</dbReference>
<reference evidence="2 3" key="1">
    <citation type="submission" date="2024-09" db="EMBL/GenBank/DDBJ databases">
        <authorList>
            <person name="Sun Q."/>
            <person name="Mori K."/>
        </authorList>
    </citation>
    <scope>NUCLEOTIDE SEQUENCE [LARGE SCALE GENOMIC DNA]</scope>
    <source>
        <strain evidence="2 3">TBRC 1432</strain>
    </source>
</reference>
<proteinExistence type="predicted"/>
<keyword evidence="2" id="KW-0808">Transferase</keyword>